<keyword evidence="3" id="KW-1185">Reference proteome</keyword>
<feature type="region of interest" description="Disordered" evidence="1">
    <location>
        <begin position="1"/>
        <end position="44"/>
    </location>
</feature>
<dbReference type="RefSeq" id="XP_003083918.1">
    <property type="nucleotide sequence ID" value="XM_003083870.1"/>
</dbReference>
<dbReference type="GeneID" id="9838051"/>
<gene>
    <name evidence="2" type="ORF">OT_ostta17g01460</name>
</gene>
<sequence length="132" mass="14531">MLASARPSATTRARGATRGTGRRTTREARRAIVPRASNAEENAKDAQRWIDAWTTRGTADGATDGASNARALREGELSIKQGLLGTFIKDGEEEVTAEKYREFQAEIARKKAEAKARQEEARKNKKGPFGLW</sequence>
<evidence type="ECO:0000256" key="1">
    <source>
        <dbReference type="SAM" id="MobiDB-lite"/>
    </source>
</evidence>
<dbReference type="Proteomes" id="UP000009170">
    <property type="component" value="Unassembled WGS sequence"/>
</dbReference>
<reference evidence="3" key="1">
    <citation type="journal article" date="2006" name="Proc. Natl. Acad. Sci. U.S.A.">
        <title>Genome analysis of the smallest free-living eukaryote Ostreococcus tauri unveils many unique features.</title>
        <authorList>
            <person name="Derelle E."/>
            <person name="Ferraz C."/>
            <person name="Rombauts S."/>
            <person name="Rouze P."/>
            <person name="Worden A.Z."/>
            <person name="Robbens S."/>
            <person name="Partensky F."/>
            <person name="Degroeve S."/>
            <person name="Echeynie S."/>
            <person name="Cooke R."/>
            <person name="Saeys Y."/>
            <person name="Wuyts J."/>
            <person name="Jabbari K."/>
            <person name="Bowler C."/>
            <person name="Panaud O."/>
            <person name="Piegu B."/>
            <person name="Ball S.G."/>
            <person name="Ral J.-P."/>
            <person name="Bouget F.-Y."/>
            <person name="Piganeau G."/>
            <person name="De Baets B."/>
            <person name="Picard A."/>
            <person name="Delseny M."/>
            <person name="Demaille J."/>
            <person name="Van de Peer Y."/>
            <person name="Moreau H."/>
        </authorList>
    </citation>
    <scope>NUCLEOTIDE SEQUENCE [LARGE SCALE GENOMIC DNA]</scope>
    <source>
        <strain evidence="3">OTTH 0595 / CCAP 157/2 / RCC745</strain>
    </source>
</reference>
<evidence type="ECO:0000313" key="2">
    <source>
        <dbReference type="EMBL" id="CAL57885.1"/>
    </source>
</evidence>
<protein>
    <submittedName>
        <fullName evidence="2">Unnamed product</fullName>
    </submittedName>
</protein>
<accession>Q00TD1</accession>
<name>Q00TD1_OSTTA</name>
<dbReference type="KEGG" id="ota:OT_ostta17g01460"/>
<feature type="region of interest" description="Disordered" evidence="1">
    <location>
        <begin position="112"/>
        <end position="132"/>
    </location>
</feature>
<feature type="compositionally biased region" description="Basic and acidic residues" evidence="1">
    <location>
        <begin position="112"/>
        <end position="122"/>
    </location>
</feature>
<dbReference type="OrthoDB" id="10583888at2759"/>
<evidence type="ECO:0000313" key="3">
    <source>
        <dbReference type="Proteomes" id="UP000009170"/>
    </source>
</evidence>
<feature type="compositionally biased region" description="Low complexity" evidence="1">
    <location>
        <begin position="1"/>
        <end position="19"/>
    </location>
</feature>
<dbReference type="AlphaFoldDB" id="Q00TD1"/>
<dbReference type="EMBL" id="CAID01000017">
    <property type="protein sequence ID" value="CAL57885.1"/>
    <property type="molecule type" value="Genomic_DNA"/>
</dbReference>
<comment type="caution">
    <text evidence="2">The sequence shown here is derived from an EMBL/GenBank/DDBJ whole genome shotgun (WGS) entry which is preliminary data.</text>
</comment>
<dbReference type="InParanoid" id="Q00TD1"/>
<proteinExistence type="predicted"/>
<organism evidence="2 3">
    <name type="scientific">Ostreococcus tauri</name>
    <name type="common">Marine green alga</name>
    <dbReference type="NCBI Taxonomy" id="70448"/>
    <lineage>
        <taxon>Eukaryota</taxon>
        <taxon>Viridiplantae</taxon>
        <taxon>Chlorophyta</taxon>
        <taxon>Mamiellophyceae</taxon>
        <taxon>Mamiellales</taxon>
        <taxon>Bathycoccaceae</taxon>
        <taxon>Ostreococcus</taxon>
    </lineage>
</organism>
<reference evidence="2 3" key="2">
    <citation type="journal article" date="2014" name="BMC Genomics">
        <title>An improved genome of the model marine alga Ostreococcus tauri unfolds by assessing Illumina de novo assemblies.</title>
        <authorList>
            <person name="Blanc-Mathieu R."/>
            <person name="Verhelst B."/>
            <person name="Derelle E."/>
            <person name="Rombauts S."/>
            <person name="Bouget F.Y."/>
            <person name="Carre I."/>
            <person name="Chateau A."/>
            <person name="Eyre-Walker A."/>
            <person name="Grimsley N."/>
            <person name="Moreau H."/>
            <person name="Piegu B."/>
            <person name="Rivals E."/>
            <person name="Schackwitz W."/>
            <person name="Van de Peer Y."/>
            <person name="Piganeau G."/>
        </authorList>
    </citation>
    <scope>NUCLEOTIDE SEQUENCE [LARGE SCALE GENOMIC DNA]</scope>
    <source>
        <strain evidence="3">OTTH 0595 / CCAP 157/2 / RCC745</strain>
    </source>
</reference>